<dbReference type="InterPro" id="IPR001279">
    <property type="entry name" value="Metallo-B-lactamas"/>
</dbReference>
<comment type="caution">
    <text evidence="2">The sequence shown here is derived from an EMBL/GenBank/DDBJ whole genome shotgun (WGS) entry which is preliminary data.</text>
</comment>
<accession>A0A0M8K8R2</accession>
<dbReference type="InParanoid" id="A0A0M8K8R2"/>
<keyword evidence="4" id="KW-1185">Reference proteome</keyword>
<dbReference type="Proteomes" id="UP000050502">
    <property type="component" value="Unassembled WGS sequence"/>
</dbReference>
<dbReference type="SUPFAM" id="SSF56281">
    <property type="entry name" value="Metallo-hydrolase/oxidoreductase"/>
    <property type="match status" value="1"/>
</dbReference>
<protein>
    <recommendedName>
        <fullName evidence="1">Metallo-beta-lactamase domain-containing protein</fullName>
    </recommendedName>
</protein>
<reference evidence="3 5" key="2">
    <citation type="submission" date="2015-07" db="EMBL/GenBank/DDBJ databases">
        <title>Whole genome sequence of Ardenticatena maritima DSM 23922.</title>
        <authorList>
            <person name="Hemp J."/>
            <person name="Ward L.M."/>
            <person name="Pace L.A."/>
            <person name="Fischer W.W."/>
        </authorList>
    </citation>
    <scope>NUCLEOTIDE SEQUENCE [LARGE SCALE GENOMIC DNA]</scope>
    <source>
        <strain evidence="3 5">110S</strain>
    </source>
</reference>
<evidence type="ECO:0000313" key="3">
    <source>
        <dbReference type="EMBL" id="KPL86402.1"/>
    </source>
</evidence>
<gene>
    <name evidence="2" type="ORF">ARMA_2488</name>
    <name evidence="3" type="ORF">SE16_13915</name>
</gene>
<evidence type="ECO:0000313" key="4">
    <source>
        <dbReference type="Proteomes" id="UP000037784"/>
    </source>
</evidence>
<dbReference type="RefSeq" id="WP_054493813.1">
    <property type="nucleotide sequence ID" value="NZ_BBZA01000225.1"/>
</dbReference>
<dbReference type="SMART" id="SM00849">
    <property type="entry name" value="Lactamase_B"/>
    <property type="match status" value="1"/>
</dbReference>
<organism evidence="2 4">
    <name type="scientific">Ardenticatena maritima</name>
    <dbReference type="NCBI Taxonomy" id="872965"/>
    <lineage>
        <taxon>Bacteria</taxon>
        <taxon>Bacillati</taxon>
        <taxon>Chloroflexota</taxon>
        <taxon>Ardenticatenia</taxon>
        <taxon>Ardenticatenales</taxon>
        <taxon>Ardenticatenaceae</taxon>
        <taxon>Ardenticatena</taxon>
    </lineage>
</organism>
<evidence type="ECO:0000259" key="1">
    <source>
        <dbReference type="SMART" id="SM00849"/>
    </source>
</evidence>
<dbReference type="AlphaFoldDB" id="A0A0M8K8R2"/>
<dbReference type="Gene3D" id="3.60.15.10">
    <property type="entry name" value="Ribonuclease Z/Hydroxyacylglutathione hydrolase-like"/>
    <property type="match status" value="1"/>
</dbReference>
<proteinExistence type="predicted"/>
<dbReference type="EMBL" id="BBZA01000225">
    <property type="protein sequence ID" value="GAP64065.1"/>
    <property type="molecule type" value="Genomic_DNA"/>
</dbReference>
<dbReference type="InterPro" id="IPR036866">
    <property type="entry name" value="RibonucZ/Hydroxyglut_hydro"/>
</dbReference>
<sequence length="308" mass="34519">MNIITIADDLRVILRGWFNANHILLTGPETVLIDTGHARDIAQTLHLLNEAETPAETLTRILITHAHQDHIGGAATLCQQSGATLLGHRWLHYAITQRRSDWLGPVWPQEAPLPPIHPVHEGEDVNLGRYTFRVLHVPGHAFEMIALYEPTLRVLISADAAHDGDLGVLAPEMEGIGCVPQAVESVEKLMALDVEVMIPGHGVPIMGRERVADSLKRTRQRLMSFITNPEKRMRHLARRVFLYQVLLHQPVDVETLRRHSLNVRWFTAYSEQLGTTPDAFFDTLLDTLMARGLILRRPDGLLVSPIPA</sequence>
<evidence type="ECO:0000313" key="5">
    <source>
        <dbReference type="Proteomes" id="UP000050502"/>
    </source>
</evidence>
<feature type="domain" description="Metallo-beta-lactamase" evidence="1">
    <location>
        <begin position="19"/>
        <end position="201"/>
    </location>
</feature>
<dbReference type="EMBL" id="LGKN01000009">
    <property type="protein sequence ID" value="KPL86402.1"/>
    <property type="molecule type" value="Genomic_DNA"/>
</dbReference>
<name>A0A0M8K8R2_9CHLR</name>
<evidence type="ECO:0000313" key="2">
    <source>
        <dbReference type="EMBL" id="GAP64065.1"/>
    </source>
</evidence>
<dbReference type="PANTHER" id="PTHR42951:SF14">
    <property type="entry name" value="METALLO-BETA-LACTAMASE SUPERFAMILY PROTEIN"/>
    <property type="match status" value="1"/>
</dbReference>
<dbReference type="OrthoDB" id="9802248at2"/>
<reference evidence="2 4" key="1">
    <citation type="journal article" date="2015" name="Genome Announc.">
        <title>Draft Genome Sequence of a Heterotrophic Facultative Anaerobic Thermophilic Bacterium, Ardenticatena maritima Strain 110ST.</title>
        <authorList>
            <person name="Kawaichi S."/>
            <person name="Yoshida T."/>
            <person name="Sako Y."/>
            <person name="Nakamura R."/>
        </authorList>
    </citation>
    <scope>NUCLEOTIDE SEQUENCE [LARGE SCALE GENOMIC DNA]</scope>
    <source>
        <strain evidence="2 4">110S</strain>
    </source>
</reference>
<dbReference type="PANTHER" id="PTHR42951">
    <property type="entry name" value="METALLO-BETA-LACTAMASE DOMAIN-CONTAINING"/>
    <property type="match status" value="1"/>
</dbReference>
<dbReference type="STRING" id="872965.SE16_13915"/>
<dbReference type="InterPro" id="IPR050855">
    <property type="entry name" value="NDM-1-like"/>
</dbReference>
<dbReference type="Pfam" id="PF00753">
    <property type="entry name" value="Lactamase_B"/>
    <property type="match status" value="1"/>
</dbReference>
<reference evidence="4" key="3">
    <citation type="submission" date="2015-08" db="EMBL/GenBank/DDBJ databases">
        <title>Draft Genome Sequence of a Heterotrophic Facultative Anaerobic Bacterium Ardenticatena maritima Strain 110S.</title>
        <authorList>
            <person name="Kawaichi S."/>
            <person name="Yoshida T."/>
            <person name="Sako Y."/>
            <person name="Nakamura R."/>
        </authorList>
    </citation>
    <scope>NUCLEOTIDE SEQUENCE [LARGE SCALE GENOMIC DNA]</scope>
    <source>
        <strain evidence="4">110S</strain>
    </source>
</reference>
<dbReference type="Proteomes" id="UP000037784">
    <property type="component" value="Unassembled WGS sequence"/>
</dbReference>